<protein>
    <submittedName>
        <fullName evidence="7">CHY zinc finger domain-containing protein</fullName>
    </submittedName>
</protein>
<dbReference type="PROSITE" id="PS51266">
    <property type="entry name" value="ZF_CHY"/>
    <property type="match status" value="1"/>
</dbReference>
<feature type="non-terminal residue" evidence="7">
    <location>
        <position position="1"/>
    </location>
</feature>
<evidence type="ECO:0000256" key="2">
    <source>
        <dbReference type="ARBA" id="ARBA00022771"/>
    </source>
</evidence>
<name>A0A146K0P6_9EUKA</name>
<proteinExistence type="predicted"/>
<dbReference type="AlphaFoldDB" id="A0A146K0P6"/>
<dbReference type="InterPro" id="IPR037274">
    <property type="entry name" value="Znf_CHY_sf"/>
</dbReference>
<dbReference type="PROSITE" id="PS50089">
    <property type="entry name" value="ZF_RING_2"/>
    <property type="match status" value="1"/>
</dbReference>
<feature type="domain" description="CHY-type" evidence="6">
    <location>
        <begin position="1"/>
        <end position="71"/>
    </location>
</feature>
<evidence type="ECO:0000256" key="1">
    <source>
        <dbReference type="ARBA" id="ARBA00022723"/>
    </source>
</evidence>
<dbReference type="SUPFAM" id="SSF57850">
    <property type="entry name" value="RING/U-box"/>
    <property type="match status" value="1"/>
</dbReference>
<feature type="domain" description="RING-type" evidence="5">
    <location>
        <begin position="66"/>
        <end position="105"/>
    </location>
</feature>
<feature type="non-terminal residue" evidence="7">
    <location>
        <position position="105"/>
    </location>
</feature>
<evidence type="ECO:0000259" key="5">
    <source>
        <dbReference type="PROSITE" id="PS50089"/>
    </source>
</evidence>
<gene>
    <name evidence="7" type="ORF">TPC1_20191</name>
</gene>
<evidence type="ECO:0000256" key="3">
    <source>
        <dbReference type="ARBA" id="ARBA00022833"/>
    </source>
</evidence>
<reference evidence="7" key="1">
    <citation type="submission" date="2015-07" db="EMBL/GenBank/DDBJ databases">
        <title>Adaptation to a free-living lifestyle via gene acquisitions in the diplomonad Trepomonas sp. PC1.</title>
        <authorList>
            <person name="Xu F."/>
            <person name="Jerlstrom-Hultqvist J."/>
            <person name="Kolisko M."/>
            <person name="Simpson A.G.B."/>
            <person name="Roger A.J."/>
            <person name="Svard S.G."/>
            <person name="Andersson J.O."/>
        </authorList>
    </citation>
    <scope>NUCLEOTIDE SEQUENCE</scope>
    <source>
        <strain evidence="7">PC1</strain>
    </source>
</reference>
<keyword evidence="1" id="KW-0479">Metal-binding</keyword>
<dbReference type="SUPFAM" id="SSF161219">
    <property type="entry name" value="CHY zinc finger-like"/>
    <property type="match status" value="1"/>
</dbReference>
<dbReference type="GO" id="GO:0008270">
    <property type="term" value="F:zinc ion binding"/>
    <property type="evidence" value="ECO:0007669"/>
    <property type="project" value="UniProtKB-KW"/>
</dbReference>
<accession>A0A146K0P6</accession>
<keyword evidence="2 4" id="KW-0863">Zinc-finger</keyword>
<evidence type="ECO:0000259" key="6">
    <source>
        <dbReference type="PROSITE" id="PS51266"/>
    </source>
</evidence>
<dbReference type="EMBL" id="GDID01006096">
    <property type="protein sequence ID" value="JAP90510.1"/>
    <property type="molecule type" value="Transcribed_RNA"/>
</dbReference>
<evidence type="ECO:0000256" key="4">
    <source>
        <dbReference type="PROSITE-ProRule" id="PRU00601"/>
    </source>
</evidence>
<sequence>SHFLSPQSHFVKCKICSQQFKCRHCHEEQVFDHDFEFDLSSSEVCQKCGFHQNRSHECAYQTNDTCIVCSSQFIEPLFPKITLKCGHLIHTNCRIKSGLNCPLCK</sequence>
<dbReference type="InterPro" id="IPR008913">
    <property type="entry name" value="Znf_CHY"/>
</dbReference>
<organism evidence="7">
    <name type="scientific">Trepomonas sp. PC1</name>
    <dbReference type="NCBI Taxonomy" id="1076344"/>
    <lineage>
        <taxon>Eukaryota</taxon>
        <taxon>Metamonada</taxon>
        <taxon>Diplomonadida</taxon>
        <taxon>Hexamitidae</taxon>
        <taxon>Hexamitinae</taxon>
        <taxon>Trepomonas</taxon>
    </lineage>
</organism>
<evidence type="ECO:0000313" key="7">
    <source>
        <dbReference type="EMBL" id="JAP90510.1"/>
    </source>
</evidence>
<keyword evidence="3" id="KW-0862">Zinc</keyword>
<dbReference type="InterPro" id="IPR001841">
    <property type="entry name" value="Znf_RING"/>
</dbReference>